<sequence>MIPVVNHGRRTGNPEPGLLRHVRSIISVHGEQGAQSPGLLISPVNHLAGS</sequence>
<dbReference type="Proteomes" id="UP000053732">
    <property type="component" value="Unassembled WGS sequence"/>
</dbReference>
<dbReference type="EMBL" id="HG793147">
    <property type="protein sequence ID" value="CRL25183.1"/>
    <property type="molecule type" value="Genomic_DNA"/>
</dbReference>
<keyword evidence="2" id="KW-1185">Reference proteome</keyword>
<organism evidence="1 2">
    <name type="scientific">Penicillium camemberti (strain FM 013)</name>
    <dbReference type="NCBI Taxonomy" id="1429867"/>
    <lineage>
        <taxon>Eukaryota</taxon>
        <taxon>Fungi</taxon>
        <taxon>Dikarya</taxon>
        <taxon>Ascomycota</taxon>
        <taxon>Pezizomycotina</taxon>
        <taxon>Eurotiomycetes</taxon>
        <taxon>Eurotiomycetidae</taxon>
        <taxon>Eurotiales</taxon>
        <taxon>Aspergillaceae</taxon>
        <taxon>Penicillium</taxon>
    </lineage>
</organism>
<evidence type="ECO:0000313" key="1">
    <source>
        <dbReference type="EMBL" id="CRL25183.1"/>
    </source>
</evidence>
<accession>A0A0G4PFT6</accession>
<reference evidence="1 2" key="1">
    <citation type="journal article" date="2014" name="Nat. Commun.">
        <title>Multiple recent horizontal transfers of a large genomic region in cheese making fungi.</title>
        <authorList>
            <person name="Cheeseman K."/>
            <person name="Ropars J."/>
            <person name="Renault P."/>
            <person name="Dupont J."/>
            <person name="Gouzy J."/>
            <person name="Branca A."/>
            <person name="Abraham A.L."/>
            <person name="Ceppi M."/>
            <person name="Conseiller E."/>
            <person name="Debuchy R."/>
            <person name="Malagnac F."/>
            <person name="Goarin A."/>
            <person name="Silar P."/>
            <person name="Lacoste S."/>
            <person name="Sallet E."/>
            <person name="Bensimon A."/>
            <person name="Giraud T."/>
            <person name="Brygoo Y."/>
        </authorList>
    </citation>
    <scope>NUCLEOTIDE SEQUENCE [LARGE SCALE GENOMIC DNA]</scope>
    <source>
        <strain evidence="2">FM 013</strain>
    </source>
</reference>
<gene>
    <name evidence="1" type="ORF">PCAMFM013_S014g000079</name>
</gene>
<dbReference type="AlphaFoldDB" id="A0A0G4PFT6"/>
<name>A0A0G4PFT6_PENC3</name>
<evidence type="ECO:0000313" key="2">
    <source>
        <dbReference type="Proteomes" id="UP000053732"/>
    </source>
</evidence>
<protein>
    <submittedName>
        <fullName evidence="1">Str. FM013</fullName>
    </submittedName>
</protein>
<proteinExistence type="predicted"/>